<proteinExistence type="predicted"/>
<dbReference type="InterPro" id="IPR003593">
    <property type="entry name" value="AAA+_ATPase"/>
</dbReference>
<gene>
    <name evidence="5" type="ORF">DQL93_09870</name>
</gene>
<feature type="domain" description="ABC transporter" evidence="4">
    <location>
        <begin position="2"/>
        <end position="229"/>
    </location>
</feature>
<evidence type="ECO:0000313" key="5">
    <source>
        <dbReference type="EMBL" id="AZA16751.1"/>
    </source>
</evidence>
<dbReference type="EMBL" id="CP031023">
    <property type="protein sequence ID" value="AZA16751.1"/>
    <property type="molecule type" value="Genomic_DNA"/>
</dbReference>
<keyword evidence="1" id="KW-0813">Transport</keyword>
<dbReference type="PROSITE" id="PS50893">
    <property type="entry name" value="ABC_TRANSPORTER_2"/>
    <property type="match status" value="1"/>
</dbReference>
<dbReference type="GeneID" id="69668370"/>
<accession>A0A381KVV2</accession>
<organism evidence="5">
    <name type="scientific">Lactobacillus delbrueckii subsp. lactis</name>
    <dbReference type="NCBI Taxonomy" id="29397"/>
    <lineage>
        <taxon>Bacteria</taxon>
        <taxon>Bacillati</taxon>
        <taxon>Bacillota</taxon>
        <taxon>Bacilli</taxon>
        <taxon>Lactobacillales</taxon>
        <taxon>Lactobacillaceae</taxon>
        <taxon>Lactobacillus</taxon>
    </lineage>
</organism>
<dbReference type="SMART" id="SM00382">
    <property type="entry name" value="AAA"/>
    <property type="match status" value="1"/>
</dbReference>
<evidence type="ECO:0000259" key="4">
    <source>
        <dbReference type="PROSITE" id="PS50893"/>
    </source>
</evidence>
<keyword evidence="3 5" id="KW-0067">ATP-binding</keyword>
<keyword evidence="2" id="KW-0547">Nucleotide-binding</keyword>
<dbReference type="Pfam" id="PF00005">
    <property type="entry name" value="ABC_tran"/>
    <property type="match status" value="1"/>
</dbReference>
<sequence>MIIADSLNIGYKDKVVVHDLSFSLDKGMFIALIGANGAGKSTLINSLIGVIPPVSGQISWKLKTDRVNPFNDVGFSPQSQLIDWYTSVSDNVYQGPLLAGFKPKEAQKTTKQALKLLGISDLSAKPVDHISGGQQQRVQIAREIAREPQVYILDEPTTGLDVETSEKLFTYLKQKVDAGSIVLTSSHDLTLLESYASHVLFLDDHEQKYFGPLTDFLDSGTSLREKYLNERKAIEK</sequence>
<dbReference type="InterPro" id="IPR050153">
    <property type="entry name" value="Metal_Ion_Import_ABC"/>
</dbReference>
<dbReference type="InterPro" id="IPR017871">
    <property type="entry name" value="ABC_transporter-like_CS"/>
</dbReference>
<dbReference type="InterPro" id="IPR027417">
    <property type="entry name" value="P-loop_NTPase"/>
</dbReference>
<reference evidence="5" key="1">
    <citation type="submission" date="2018-07" db="EMBL/GenBank/DDBJ databases">
        <authorList>
            <person name="Somerville V."/>
        </authorList>
    </citation>
    <scope>NUCLEOTIDE SEQUENCE</scope>
    <source>
        <strain evidence="5">NWC_2_2</strain>
    </source>
</reference>
<protein>
    <submittedName>
        <fullName evidence="5">ATP-binding cassette domain-containing protein</fullName>
    </submittedName>
</protein>
<evidence type="ECO:0000256" key="1">
    <source>
        <dbReference type="ARBA" id="ARBA00022448"/>
    </source>
</evidence>
<evidence type="ECO:0000256" key="3">
    <source>
        <dbReference type="ARBA" id="ARBA00022840"/>
    </source>
</evidence>
<dbReference type="PANTHER" id="PTHR42734">
    <property type="entry name" value="METAL TRANSPORT SYSTEM ATP-BINDING PROTEIN TM_0124-RELATED"/>
    <property type="match status" value="1"/>
</dbReference>
<dbReference type="GO" id="GO:0005524">
    <property type="term" value="F:ATP binding"/>
    <property type="evidence" value="ECO:0007669"/>
    <property type="project" value="UniProtKB-KW"/>
</dbReference>
<dbReference type="Gene3D" id="3.40.50.300">
    <property type="entry name" value="P-loop containing nucleotide triphosphate hydrolases"/>
    <property type="match status" value="1"/>
</dbReference>
<dbReference type="SUPFAM" id="SSF52540">
    <property type="entry name" value="P-loop containing nucleoside triphosphate hydrolases"/>
    <property type="match status" value="1"/>
</dbReference>
<dbReference type="AlphaFoldDB" id="A0A381KVV2"/>
<dbReference type="PROSITE" id="PS00211">
    <property type="entry name" value="ABC_TRANSPORTER_1"/>
    <property type="match status" value="1"/>
</dbReference>
<evidence type="ECO:0000256" key="2">
    <source>
        <dbReference type="ARBA" id="ARBA00022741"/>
    </source>
</evidence>
<name>A0A381KVV2_LACDL</name>
<dbReference type="GO" id="GO:0016887">
    <property type="term" value="F:ATP hydrolysis activity"/>
    <property type="evidence" value="ECO:0007669"/>
    <property type="project" value="InterPro"/>
</dbReference>
<dbReference type="InterPro" id="IPR003439">
    <property type="entry name" value="ABC_transporter-like_ATP-bd"/>
</dbReference>
<dbReference type="RefSeq" id="WP_002878739.1">
    <property type="nucleotide sequence ID" value="NZ_CP046131.1"/>
</dbReference>